<evidence type="ECO:0000259" key="1">
    <source>
        <dbReference type="Pfam" id="PF01656"/>
    </source>
</evidence>
<organism evidence="2 3">
    <name type="scientific">Spirosoma terrae</name>
    <dbReference type="NCBI Taxonomy" id="1968276"/>
    <lineage>
        <taxon>Bacteria</taxon>
        <taxon>Pseudomonadati</taxon>
        <taxon>Bacteroidota</taxon>
        <taxon>Cytophagia</taxon>
        <taxon>Cytophagales</taxon>
        <taxon>Cytophagaceae</taxon>
        <taxon>Spirosoma</taxon>
    </lineage>
</organism>
<sequence>MIISVTSLKGGVGKSTIAQNLAVCFAHSKYTVCIVDVDTNQSALRWSGLRDEDLPAVPVYGLTDGMELSKNIKHLNQNHEIVIIDGTPSLSQVTSKIILLADLLIIPILPSGLDIWATEKFIDRYRDAEQQKEETIPAYFLINQNQTTNLSKEVKEVLEATGISVFNSSLRNRIAYREAVIKGLGVFEFKDEKAKAEMVELFKEVKNAIKKINKGN</sequence>
<evidence type="ECO:0000313" key="2">
    <source>
        <dbReference type="EMBL" id="NDU99228.1"/>
    </source>
</evidence>
<keyword evidence="3" id="KW-1185">Reference proteome</keyword>
<gene>
    <name evidence="2" type="ORF">GK108_30395</name>
</gene>
<dbReference type="AlphaFoldDB" id="A0A6L9LKA1"/>
<dbReference type="InterPro" id="IPR027417">
    <property type="entry name" value="P-loop_NTPase"/>
</dbReference>
<dbReference type="SUPFAM" id="SSF52540">
    <property type="entry name" value="P-loop containing nucleoside triphosphate hydrolases"/>
    <property type="match status" value="1"/>
</dbReference>
<dbReference type="InterPro" id="IPR048089">
    <property type="entry name" value="McdA"/>
</dbReference>
<dbReference type="RefSeq" id="WP_163955361.1">
    <property type="nucleotide sequence ID" value="NZ_JAAFZH010000026.1"/>
</dbReference>
<comment type="caution">
    <text evidence="2">The sequence shown here is derived from an EMBL/GenBank/DDBJ whole genome shotgun (WGS) entry which is preliminary data.</text>
</comment>
<dbReference type="PANTHER" id="PTHR13696">
    <property type="entry name" value="P-LOOP CONTAINING NUCLEOSIDE TRIPHOSPHATE HYDROLASE"/>
    <property type="match status" value="1"/>
</dbReference>
<dbReference type="CDD" id="cd02042">
    <property type="entry name" value="ParAB_family"/>
    <property type="match status" value="1"/>
</dbReference>
<dbReference type="EMBL" id="JAAFZH010000026">
    <property type="protein sequence ID" value="NDU99228.1"/>
    <property type="molecule type" value="Genomic_DNA"/>
</dbReference>
<protein>
    <submittedName>
        <fullName evidence="2">AAA family ATPase</fullName>
    </submittedName>
</protein>
<accession>A0A6L9LKA1</accession>
<dbReference type="NCBIfam" id="NF041546">
    <property type="entry name" value="ParA_partition"/>
    <property type="match status" value="1"/>
</dbReference>
<dbReference type="PANTHER" id="PTHR13696:SF96">
    <property type="entry name" value="COBQ_COBB_MIND_PARA NUCLEOTIDE BINDING DOMAIN-CONTAINING PROTEIN"/>
    <property type="match status" value="1"/>
</dbReference>
<dbReference type="PIRSF" id="PIRSF009320">
    <property type="entry name" value="Nuc_binding_HP_1000"/>
    <property type="match status" value="1"/>
</dbReference>
<dbReference type="Proteomes" id="UP000474175">
    <property type="component" value="Unassembled WGS sequence"/>
</dbReference>
<dbReference type="Pfam" id="PF01656">
    <property type="entry name" value="CbiA"/>
    <property type="match status" value="1"/>
</dbReference>
<reference evidence="2 3" key="1">
    <citation type="submission" date="2020-02" db="EMBL/GenBank/DDBJ databases">
        <title>Draft genome sequence of two Spirosoma agri KCTC 52727 and Spirosoma terrae KCTC 52035.</title>
        <authorList>
            <person name="Rojas J."/>
            <person name="Ambika Manirajan B."/>
            <person name="Suarez C."/>
            <person name="Ratering S."/>
            <person name="Schnell S."/>
        </authorList>
    </citation>
    <scope>NUCLEOTIDE SEQUENCE [LARGE SCALE GENOMIC DNA]</scope>
    <source>
        <strain evidence="2 3">KCTC 52035</strain>
    </source>
</reference>
<proteinExistence type="predicted"/>
<feature type="domain" description="CobQ/CobB/MinD/ParA nucleotide binding" evidence="1">
    <location>
        <begin position="3"/>
        <end position="184"/>
    </location>
</feature>
<dbReference type="InterPro" id="IPR050678">
    <property type="entry name" value="DNA_Partitioning_ATPase"/>
</dbReference>
<dbReference type="Gene3D" id="3.40.50.300">
    <property type="entry name" value="P-loop containing nucleotide triphosphate hydrolases"/>
    <property type="match status" value="1"/>
</dbReference>
<dbReference type="InterPro" id="IPR002586">
    <property type="entry name" value="CobQ/CobB/MinD/ParA_Nub-bd_dom"/>
</dbReference>
<name>A0A6L9LKA1_9BACT</name>
<evidence type="ECO:0000313" key="3">
    <source>
        <dbReference type="Proteomes" id="UP000474175"/>
    </source>
</evidence>